<evidence type="ECO:0000256" key="1">
    <source>
        <dbReference type="SAM" id="MobiDB-lite"/>
    </source>
</evidence>
<comment type="caution">
    <text evidence="2">The sequence shown here is derived from an EMBL/GenBank/DDBJ whole genome shotgun (WGS) entry which is preliminary data.</text>
</comment>
<dbReference type="EMBL" id="JBFXLR010000019">
    <property type="protein sequence ID" value="KAL2850859.1"/>
    <property type="molecule type" value="Genomic_DNA"/>
</dbReference>
<sequence>MRQTYTRLSDQFEEHILPISPDFLQPDGFTTPKDRYFRSYLAIDDRLEERPTLALENYSGDLWIEWTYTIDLDRELLVVNQSAIFQLARLPHCPNWHGFLEQDHHGRTVLAVETPSGLTGVGADNIEVDNDLRDKYASFDLTSGSLEILEKSIQDRTPRVTILTLTILSICQEYRGLLDASYMDWSSKSFPFREIASAIVSVAAGEVAYASPDNLDGRYRKEGFFRFPDTGRPTSRHRLLPGFLSECHAPNVRPGSAPAPENNPFWVGNVLVYLTPRLDLDEVQEAAIAAVVDFGLRQGSKSFHALVFSILDFFMVDVMETNGSVQVTMTPLMNLIFFDDATSRFVKGPRSRGSDLATHDEERDEGNDDDDWGFGHEGSLFTWSGNMGSYAAAAILISFFDSAMDEYLQDTKSRVLPNEILTTIMECSDHQTYLSLARASASCRDLYYRKFRLTDVYAVIYQESQEKELSSITLENLESGERISATLGCQESGVSHKVTKMSPIIGVTDPNRMSILDACGLYLSKVPHKHPPYPQTTDMPAQEAYTYVTHPRGPEPERLFQLPSHSYLGSLEDIFGRYILGTIQGKLPENSRFTRIDSGQYRCLLPHGYRMLKMDKFFCSGLQIILRPGGHESAEEWTKTMKFAVKTLHHREITGADGFGFASRGCPVIVAFERRLRLFYYVNKCDSPSEVDISTPHCVELAEKCTDEDPSRRLVELMPGDEPVSLDDPGSRERFESWILSFCAPGEQQMTEWNPFTAKHTELKRTKREA</sequence>
<reference evidence="2 3" key="1">
    <citation type="submission" date="2024-07" db="EMBL/GenBank/DDBJ databases">
        <title>Section-level genome sequencing and comparative genomics of Aspergillus sections Usti and Cavernicolus.</title>
        <authorList>
            <consortium name="Lawrence Berkeley National Laboratory"/>
            <person name="Nybo J.L."/>
            <person name="Vesth T.C."/>
            <person name="Theobald S."/>
            <person name="Frisvad J.C."/>
            <person name="Larsen T.O."/>
            <person name="Kjaerboelling I."/>
            <person name="Rothschild-Mancinelli K."/>
            <person name="Lyhne E.K."/>
            <person name="Kogle M.E."/>
            <person name="Barry K."/>
            <person name="Clum A."/>
            <person name="Na H."/>
            <person name="Ledsgaard L."/>
            <person name="Lin J."/>
            <person name="Lipzen A."/>
            <person name="Kuo A."/>
            <person name="Riley R."/>
            <person name="Mondo S."/>
            <person name="LaButti K."/>
            <person name="Haridas S."/>
            <person name="Pangalinan J."/>
            <person name="Salamov A.A."/>
            <person name="Simmons B.A."/>
            <person name="Magnuson J.K."/>
            <person name="Chen J."/>
            <person name="Drula E."/>
            <person name="Henrissat B."/>
            <person name="Wiebenga A."/>
            <person name="Lubbers R.J."/>
            <person name="Gomes A.C."/>
            <person name="Macurrencykelacurrency M.R."/>
            <person name="Stajich J."/>
            <person name="Grigoriev I.V."/>
            <person name="Mortensen U.H."/>
            <person name="De vries R.P."/>
            <person name="Baker S.E."/>
            <person name="Andersen M.R."/>
        </authorList>
    </citation>
    <scope>NUCLEOTIDE SEQUENCE [LARGE SCALE GENOMIC DNA]</scope>
    <source>
        <strain evidence="2 3">CBS 756.74</strain>
    </source>
</reference>
<gene>
    <name evidence="2" type="ORF">BJX68DRAFT_266431</name>
</gene>
<dbReference type="Proteomes" id="UP001610444">
    <property type="component" value="Unassembled WGS sequence"/>
</dbReference>
<organism evidence="2 3">
    <name type="scientific">Aspergillus pseudodeflectus</name>
    <dbReference type="NCBI Taxonomy" id="176178"/>
    <lineage>
        <taxon>Eukaryota</taxon>
        <taxon>Fungi</taxon>
        <taxon>Dikarya</taxon>
        <taxon>Ascomycota</taxon>
        <taxon>Pezizomycotina</taxon>
        <taxon>Eurotiomycetes</taxon>
        <taxon>Eurotiomycetidae</taxon>
        <taxon>Eurotiales</taxon>
        <taxon>Aspergillaceae</taxon>
        <taxon>Aspergillus</taxon>
        <taxon>Aspergillus subgen. Nidulantes</taxon>
    </lineage>
</organism>
<evidence type="ECO:0008006" key="4">
    <source>
        <dbReference type="Google" id="ProtNLM"/>
    </source>
</evidence>
<feature type="region of interest" description="Disordered" evidence="1">
    <location>
        <begin position="347"/>
        <end position="370"/>
    </location>
</feature>
<accession>A0ABR4KGC3</accession>
<name>A0ABR4KGC3_9EURO</name>
<keyword evidence="3" id="KW-1185">Reference proteome</keyword>
<proteinExistence type="predicted"/>
<dbReference type="RefSeq" id="XP_070899502.1">
    <property type="nucleotide sequence ID" value="XM_071045509.1"/>
</dbReference>
<protein>
    <recommendedName>
        <fullName evidence="4">F-box domain-containing protein</fullName>
    </recommendedName>
</protein>
<evidence type="ECO:0000313" key="3">
    <source>
        <dbReference type="Proteomes" id="UP001610444"/>
    </source>
</evidence>
<evidence type="ECO:0000313" key="2">
    <source>
        <dbReference type="EMBL" id="KAL2850859.1"/>
    </source>
</evidence>
<dbReference type="GeneID" id="98160673"/>